<keyword evidence="1" id="KW-1133">Transmembrane helix</keyword>
<dbReference type="RefSeq" id="WP_162661959.1">
    <property type="nucleotide sequence ID" value="NZ_CP048020.1"/>
</dbReference>
<reference evidence="2 3" key="1">
    <citation type="submission" date="2020-01" db="EMBL/GenBank/DDBJ databases">
        <title>Complete genome sequence of a human oral phylogroup 1 Treponema sp. strain ATCC 700766, originally isolated from periodontitis dental plaque.</title>
        <authorList>
            <person name="Chan Y."/>
            <person name="Huo Y.-B."/>
            <person name="Yu X.-L."/>
            <person name="Zeng H."/>
            <person name="Leung W.-K."/>
            <person name="Watt R.M."/>
        </authorList>
    </citation>
    <scope>NUCLEOTIDE SEQUENCE [LARGE SCALE GENOMIC DNA]</scope>
    <source>
        <strain evidence="2 3">OMZ 804</strain>
    </source>
</reference>
<keyword evidence="1" id="KW-0812">Transmembrane</keyword>
<organism evidence="2 3">
    <name type="scientific">Treponema vincentii</name>
    <dbReference type="NCBI Taxonomy" id="69710"/>
    <lineage>
        <taxon>Bacteria</taxon>
        <taxon>Pseudomonadati</taxon>
        <taxon>Spirochaetota</taxon>
        <taxon>Spirochaetia</taxon>
        <taxon>Spirochaetales</taxon>
        <taxon>Treponemataceae</taxon>
        <taxon>Treponema</taxon>
    </lineage>
</organism>
<sequence length="94" mass="10909">MKFLLKYFRLYFEISLVLVMLGVIVIGMSAVADFHEYTAYPIFEQQPYFLVILQVIAQTMSSLKTMFGSLTACLIGLFIAVHFRRLYGKLREMI</sequence>
<dbReference type="AlphaFoldDB" id="A0A6P1XY00"/>
<dbReference type="Proteomes" id="UP000464374">
    <property type="component" value="Chromosome"/>
</dbReference>
<feature type="transmembrane region" description="Helical" evidence="1">
    <location>
        <begin position="12"/>
        <end position="32"/>
    </location>
</feature>
<feature type="transmembrane region" description="Helical" evidence="1">
    <location>
        <begin position="66"/>
        <end position="83"/>
    </location>
</feature>
<evidence type="ECO:0000313" key="3">
    <source>
        <dbReference type="Proteomes" id="UP000464374"/>
    </source>
</evidence>
<accession>A0A6P1XY00</accession>
<proteinExistence type="predicted"/>
<dbReference type="EMBL" id="CP048020">
    <property type="protein sequence ID" value="QHX42144.1"/>
    <property type="molecule type" value="Genomic_DNA"/>
</dbReference>
<gene>
    <name evidence="2" type="ORF">GWP43_00235</name>
</gene>
<evidence type="ECO:0000256" key="1">
    <source>
        <dbReference type="SAM" id="Phobius"/>
    </source>
</evidence>
<evidence type="ECO:0000313" key="2">
    <source>
        <dbReference type="EMBL" id="QHX42144.1"/>
    </source>
</evidence>
<name>A0A6P1XY00_9SPIR</name>
<dbReference type="KEGG" id="trz:GWP43_00235"/>
<protein>
    <submittedName>
        <fullName evidence="2">Uncharacterized protein</fullName>
    </submittedName>
</protein>
<keyword evidence="1" id="KW-0472">Membrane</keyword>